<keyword evidence="11" id="KW-0067">ATP-binding</keyword>
<comment type="catalytic activity">
    <reaction evidence="1">
        <text>ATP + protein L-histidine = ADP + protein N-phospho-L-histidine.</text>
        <dbReference type="EC" id="2.7.13.3"/>
    </reaction>
</comment>
<dbReference type="Pfam" id="PF02518">
    <property type="entry name" value="HATPase_c"/>
    <property type="match status" value="1"/>
</dbReference>
<feature type="domain" description="Histidine kinase" evidence="16">
    <location>
        <begin position="263"/>
        <end position="462"/>
    </location>
</feature>
<keyword evidence="13" id="KW-0902">Two-component regulatory system</keyword>
<evidence type="ECO:0000259" key="16">
    <source>
        <dbReference type="PROSITE" id="PS50109"/>
    </source>
</evidence>
<dbReference type="SUPFAM" id="SSF47384">
    <property type="entry name" value="Homodimeric domain of signal transducing histidine kinase"/>
    <property type="match status" value="1"/>
</dbReference>
<dbReference type="Pfam" id="PF00672">
    <property type="entry name" value="HAMP"/>
    <property type="match status" value="1"/>
</dbReference>
<keyword evidence="6" id="KW-0597">Phosphoprotein</keyword>
<evidence type="ECO:0000259" key="17">
    <source>
        <dbReference type="PROSITE" id="PS50885"/>
    </source>
</evidence>
<evidence type="ECO:0000256" key="12">
    <source>
        <dbReference type="ARBA" id="ARBA00022989"/>
    </source>
</evidence>
<evidence type="ECO:0000256" key="10">
    <source>
        <dbReference type="ARBA" id="ARBA00022777"/>
    </source>
</evidence>
<keyword evidence="14 15" id="KW-0472">Membrane</keyword>
<evidence type="ECO:0000256" key="9">
    <source>
        <dbReference type="ARBA" id="ARBA00022741"/>
    </source>
</evidence>
<dbReference type="PRINTS" id="PR00344">
    <property type="entry name" value="BCTRLSENSOR"/>
</dbReference>
<evidence type="ECO:0000256" key="5">
    <source>
        <dbReference type="ARBA" id="ARBA00022519"/>
    </source>
</evidence>
<dbReference type="SMART" id="SM00387">
    <property type="entry name" value="HATPase_c"/>
    <property type="match status" value="1"/>
</dbReference>
<dbReference type="InterPro" id="IPR003660">
    <property type="entry name" value="HAMP_dom"/>
</dbReference>
<evidence type="ECO:0000256" key="13">
    <source>
        <dbReference type="ARBA" id="ARBA00023012"/>
    </source>
</evidence>
<evidence type="ECO:0000256" key="4">
    <source>
        <dbReference type="ARBA" id="ARBA00022475"/>
    </source>
</evidence>
<name>A0A1J5SGM3_9ZZZZ</name>
<dbReference type="InterPro" id="IPR005467">
    <property type="entry name" value="His_kinase_dom"/>
</dbReference>
<dbReference type="SMART" id="SM00304">
    <property type="entry name" value="HAMP"/>
    <property type="match status" value="1"/>
</dbReference>
<evidence type="ECO:0000256" key="11">
    <source>
        <dbReference type="ARBA" id="ARBA00022840"/>
    </source>
</evidence>
<feature type="transmembrane region" description="Helical" evidence="15">
    <location>
        <begin position="181"/>
        <end position="202"/>
    </location>
</feature>
<dbReference type="InterPro" id="IPR036097">
    <property type="entry name" value="HisK_dim/P_sf"/>
</dbReference>
<evidence type="ECO:0000256" key="15">
    <source>
        <dbReference type="SAM" id="Phobius"/>
    </source>
</evidence>
<keyword evidence="12 15" id="KW-1133">Transmembrane helix</keyword>
<dbReference type="EMBL" id="MLJW01000039">
    <property type="protein sequence ID" value="OIR07059.1"/>
    <property type="molecule type" value="Genomic_DNA"/>
</dbReference>
<dbReference type="Gene3D" id="1.10.287.130">
    <property type="match status" value="1"/>
</dbReference>
<dbReference type="PANTHER" id="PTHR44936">
    <property type="entry name" value="SENSOR PROTEIN CREC"/>
    <property type="match status" value="1"/>
</dbReference>
<dbReference type="Gene3D" id="3.30.565.10">
    <property type="entry name" value="Histidine kinase-like ATPase, C-terminal domain"/>
    <property type="match status" value="1"/>
</dbReference>
<dbReference type="AlphaFoldDB" id="A0A1J5SGM3"/>
<evidence type="ECO:0000256" key="8">
    <source>
        <dbReference type="ARBA" id="ARBA00022692"/>
    </source>
</evidence>
<evidence type="ECO:0000256" key="1">
    <source>
        <dbReference type="ARBA" id="ARBA00000085"/>
    </source>
</evidence>
<comment type="subcellular location">
    <subcellularLocation>
        <location evidence="2">Cell inner membrane</location>
        <topology evidence="2">Multi-pass membrane protein</topology>
    </subcellularLocation>
</comment>
<keyword evidence="8 15" id="KW-0812">Transmembrane</keyword>
<organism evidence="18">
    <name type="scientific">mine drainage metagenome</name>
    <dbReference type="NCBI Taxonomy" id="410659"/>
    <lineage>
        <taxon>unclassified sequences</taxon>
        <taxon>metagenomes</taxon>
        <taxon>ecological metagenomes</taxon>
    </lineage>
</organism>
<reference evidence="18" key="1">
    <citation type="submission" date="2016-10" db="EMBL/GenBank/DDBJ databases">
        <title>Sequence of Gallionella enrichment culture.</title>
        <authorList>
            <person name="Poehlein A."/>
            <person name="Muehling M."/>
            <person name="Daniel R."/>
        </authorList>
    </citation>
    <scope>NUCLEOTIDE SEQUENCE</scope>
</reference>
<dbReference type="GO" id="GO:0005886">
    <property type="term" value="C:plasma membrane"/>
    <property type="evidence" value="ECO:0007669"/>
    <property type="project" value="UniProtKB-SubCell"/>
</dbReference>
<dbReference type="PROSITE" id="PS50885">
    <property type="entry name" value="HAMP"/>
    <property type="match status" value="1"/>
</dbReference>
<dbReference type="CDD" id="cd06225">
    <property type="entry name" value="HAMP"/>
    <property type="match status" value="1"/>
</dbReference>
<gene>
    <name evidence="18" type="primary">envZ_4</name>
    <name evidence="18" type="ORF">GALL_106460</name>
</gene>
<protein>
    <recommendedName>
        <fullName evidence="3">histidine kinase</fullName>
        <ecNumber evidence="3">2.7.13.3</ecNumber>
    </recommendedName>
</protein>
<evidence type="ECO:0000313" key="18">
    <source>
        <dbReference type="EMBL" id="OIR07059.1"/>
    </source>
</evidence>
<evidence type="ECO:0000256" key="2">
    <source>
        <dbReference type="ARBA" id="ARBA00004429"/>
    </source>
</evidence>
<dbReference type="CDD" id="cd00075">
    <property type="entry name" value="HATPase"/>
    <property type="match status" value="1"/>
</dbReference>
<proteinExistence type="predicted"/>
<keyword evidence="9" id="KW-0547">Nucleotide-binding</keyword>
<sequence>MRLLPRSLFWRLTLVLAAGLIVAQLLSAALNLAERDRLLLRVSGMQPAQRIADIVRLLDPLNLEERRRIVGILNTPALLVTLDRAPIAAEEAAGPMAAMFSAMLRAALVDDRQIRVALSQVQPRLPPDFRRDRHERMMAQMLGGRPDAPGRMFFMTQVRLRDGSWVTFDTRVPKESASLPLRLALTLLVLLVTVLLLSLVAVRWLTRPLHVLAAAADELGRDINRPPLPEEGPLEVRSAAQAFNKMQARLVRFIEDRTRMLAAMSHDLKTPITRMRLRAELLEDEEVRDRFEKDLIEMEVMVTQTLDFMKGLDKHQALQPIDVMALLESLQSDYQEMGREVSIEGEAKLPCLGVPQLLKRCIANLLDNAVNYGKRARIVVEEGATELVIRIADEGPGLQEAELEKVFEPFYRVEGSRSRETGGTGLGLAIARNIAQTLGGDLRLANRPQGGLEAILSLPRRGTTKSPAGIK</sequence>
<dbReference type="InterPro" id="IPR004358">
    <property type="entry name" value="Sig_transdc_His_kin-like_C"/>
</dbReference>
<dbReference type="InterPro" id="IPR003594">
    <property type="entry name" value="HATPase_dom"/>
</dbReference>
<keyword evidence="10" id="KW-0418">Kinase</keyword>
<accession>A0A1J5SGM3</accession>
<dbReference type="GO" id="GO:0000155">
    <property type="term" value="F:phosphorelay sensor kinase activity"/>
    <property type="evidence" value="ECO:0007669"/>
    <property type="project" value="InterPro"/>
</dbReference>
<evidence type="ECO:0000256" key="6">
    <source>
        <dbReference type="ARBA" id="ARBA00022553"/>
    </source>
</evidence>
<dbReference type="PROSITE" id="PS50109">
    <property type="entry name" value="HIS_KIN"/>
    <property type="match status" value="1"/>
</dbReference>
<evidence type="ECO:0000256" key="14">
    <source>
        <dbReference type="ARBA" id="ARBA00023136"/>
    </source>
</evidence>
<dbReference type="InterPro" id="IPR003661">
    <property type="entry name" value="HisK_dim/P_dom"/>
</dbReference>
<evidence type="ECO:0000256" key="3">
    <source>
        <dbReference type="ARBA" id="ARBA00012438"/>
    </source>
</evidence>
<feature type="domain" description="HAMP" evidence="17">
    <location>
        <begin position="203"/>
        <end position="255"/>
    </location>
</feature>
<evidence type="ECO:0000256" key="7">
    <source>
        <dbReference type="ARBA" id="ARBA00022679"/>
    </source>
</evidence>
<keyword evidence="7 18" id="KW-0808">Transferase</keyword>
<dbReference type="InterPro" id="IPR050980">
    <property type="entry name" value="2C_sensor_his_kinase"/>
</dbReference>
<keyword evidence="5" id="KW-0997">Cell inner membrane</keyword>
<dbReference type="InterPro" id="IPR036890">
    <property type="entry name" value="HATPase_C_sf"/>
</dbReference>
<dbReference type="SUPFAM" id="SSF55874">
    <property type="entry name" value="ATPase domain of HSP90 chaperone/DNA topoisomerase II/histidine kinase"/>
    <property type="match status" value="1"/>
</dbReference>
<keyword evidence="4" id="KW-1003">Cell membrane</keyword>
<dbReference type="CDD" id="cd00082">
    <property type="entry name" value="HisKA"/>
    <property type="match status" value="1"/>
</dbReference>
<dbReference type="EC" id="2.7.13.3" evidence="3"/>
<dbReference type="GO" id="GO:0005524">
    <property type="term" value="F:ATP binding"/>
    <property type="evidence" value="ECO:0007669"/>
    <property type="project" value="UniProtKB-KW"/>
</dbReference>
<dbReference type="SMART" id="SM00388">
    <property type="entry name" value="HisKA"/>
    <property type="match status" value="1"/>
</dbReference>
<dbReference type="Pfam" id="PF00512">
    <property type="entry name" value="HisKA"/>
    <property type="match status" value="1"/>
</dbReference>
<dbReference type="PANTHER" id="PTHR44936:SF5">
    <property type="entry name" value="SENSOR HISTIDINE KINASE ENVZ"/>
    <property type="match status" value="1"/>
</dbReference>
<comment type="caution">
    <text evidence="18">The sequence shown here is derived from an EMBL/GenBank/DDBJ whole genome shotgun (WGS) entry which is preliminary data.</text>
</comment>